<evidence type="ECO:0000256" key="5">
    <source>
        <dbReference type="ARBA" id="ARBA00023004"/>
    </source>
</evidence>
<organism evidence="10 11">
    <name type="scientific">Rubritalea tangerina</name>
    <dbReference type="NCBI Taxonomy" id="430798"/>
    <lineage>
        <taxon>Bacteria</taxon>
        <taxon>Pseudomonadati</taxon>
        <taxon>Verrucomicrobiota</taxon>
        <taxon>Verrucomicrobiia</taxon>
        <taxon>Verrucomicrobiales</taxon>
        <taxon>Rubritaleaceae</taxon>
        <taxon>Rubritalea</taxon>
    </lineage>
</organism>
<dbReference type="CDD" id="cd01335">
    <property type="entry name" value="Radical_SAM"/>
    <property type="match status" value="1"/>
</dbReference>
<feature type="binding site" evidence="8">
    <location>
        <position position="49"/>
    </location>
    <ligand>
        <name>[4Fe-4S] cluster</name>
        <dbReference type="ChEBI" id="CHEBI:49883"/>
        <note>4Fe-4S-S-AdoMet</note>
    </ligand>
</feature>
<dbReference type="Gene3D" id="3.20.20.70">
    <property type="entry name" value="Aldolase class I"/>
    <property type="match status" value="1"/>
</dbReference>
<comment type="cofactor">
    <cofactor evidence="8">
        <name>Mg(2+)</name>
        <dbReference type="ChEBI" id="CHEBI:18420"/>
    </cofactor>
</comment>
<comment type="caution">
    <text evidence="8">Lacks conserved residue(s) required for the propagation of feature annotation.</text>
</comment>
<feature type="binding site" evidence="8">
    <location>
        <position position="113"/>
    </location>
    <ligand>
        <name>S-adenosyl-L-methionine</name>
        <dbReference type="ChEBI" id="CHEBI:59789"/>
    </ligand>
</feature>
<feature type="binding site" evidence="8">
    <location>
        <position position="111"/>
    </location>
    <ligand>
        <name>substrate</name>
    </ligand>
</feature>
<comment type="similarity">
    <text evidence="8">Belongs to the radical SAM superfamily. 7-carboxy-7-deazaguanine synthase family.</text>
</comment>
<feature type="binding site" evidence="8">
    <location>
        <begin position="30"/>
        <end position="32"/>
    </location>
    <ligand>
        <name>substrate</name>
    </ligand>
</feature>
<keyword evidence="2 8" id="KW-0949">S-adenosyl-L-methionine</keyword>
<dbReference type="PIRSF" id="PIRSF000370">
    <property type="entry name" value="QueE"/>
    <property type="match status" value="1"/>
</dbReference>
<comment type="pathway">
    <text evidence="8">Purine metabolism; 7-cyano-7-deazaguanine biosynthesis.</text>
</comment>
<reference evidence="11" key="1">
    <citation type="journal article" date="2019" name="Int. J. Syst. Evol. Microbiol.">
        <title>The Global Catalogue of Microorganisms (GCM) 10K type strain sequencing project: providing services to taxonomists for standard genome sequencing and annotation.</title>
        <authorList>
            <consortium name="The Broad Institute Genomics Platform"/>
            <consortium name="The Broad Institute Genome Sequencing Center for Infectious Disease"/>
            <person name="Wu L."/>
            <person name="Ma J."/>
        </authorList>
    </citation>
    <scope>NUCLEOTIDE SEQUENCE [LARGE SCALE GENOMIC DNA]</scope>
    <source>
        <strain evidence="11">CCUG 57942</strain>
    </source>
</reference>
<keyword evidence="6 8" id="KW-0411">Iron-sulfur</keyword>
<comment type="function">
    <text evidence="8">Catalyzes the complex heterocyclic radical-mediated conversion of 6-carboxy-5,6,7,8-tetrahydropterin (CPH4) to 7-carboxy-7-deazaguanine (CDG), a step common to the biosynthetic pathways of all 7-deazapurine-containing compounds.</text>
</comment>
<dbReference type="HAMAP" id="MF_00917">
    <property type="entry name" value="QueE"/>
    <property type="match status" value="1"/>
</dbReference>
<keyword evidence="8" id="KW-0671">Queuosine biosynthesis</keyword>
<comment type="catalytic activity">
    <reaction evidence="8">
        <text>6-carboxy-5,6,7,8-tetrahydropterin + H(+) = 7-carboxy-7-carbaguanine + NH4(+)</text>
        <dbReference type="Rhea" id="RHEA:27974"/>
        <dbReference type="ChEBI" id="CHEBI:15378"/>
        <dbReference type="ChEBI" id="CHEBI:28938"/>
        <dbReference type="ChEBI" id="CHEBI:61032"/>
        <dbReference type="ChEBI" id="CHEBI:61036"/>
        <dbReference type="EC" id="4.3.99.3"/>
    </reaction>
</comment>
<evidence type="ECO:0000313" key="11">
    <source>
        <dbReference type="Proteomes" id="UP001597389"/>
    </source>
</evidence>
<proteinExistence type="inferred from homology"/>
<dbReference type="Pfam" id="PF04055">
    <property type="entry name" value="Radical_SAM"/>
    <property type="match status" value="1"/>
</dbReference>
<dbReference type="InterPro" id="IPR058240">
    <property type="entry name" value="rSAM_sf"/>
</dbReference>
<feature type="binding site" evidence="8">
    <location>
        <position position="45"/>
    </location>
    <ligand>
        <name>substrate</name>
    </ligand>
</feature>
<dbReference type="PROSITE" id="PS51918">
    <property type="entry name" value="RADICAL_SAM"/>
    <property type="match status" value="1"/>
</dbReference>
<evidence type="ECO:0000256" key="3">
    <source>
        <dbReference type="ARBA" id="ARBA00022723"/>
    </source>
</evidence>
<comment type="subunit">
    <text evidence="8">Homodimer.</text>
</comment>
<name>A0ABW4Z7L0_9BACT</name>
<evidence type="ECO:0000313" key="10">
    <source>
        <dbReference type="EMBL" id="MFD2157821.1"/>
    </source>
</evidence>
<dbReference type="PANTHER" id="PTHR42836">
    <property type="entry name" value="7-CARBOXY-7-DEAZAGUANINE SYNTHASE"/>
    <property type="match status" value="1"/>
</dbReference>
<keyword evidence="11" id="KW-1185">Reference proteome</keyword>
<feature type="binding site" evidence="8">
    <location>
        <begin position="55"/>
        <end position="57"/>
    </location>
    <ligand>
        <name>S-adenosyl-L-methionine</name>
        <dbReference type="ChEBI" id="CHEBI:59789"/>
    </ligand>
</feature>
<dbReference type="InterPro" id="IPR007197">
    <property type="entry name" value="rSAM"/>
</dbReference>
<feature type="binding site" evidence="8">
    <location>
        <position position="53"/>
    </location>
    <ligand>
        <name>[4Fe-4S] cluster</name>
        <dbReference type="ChEBI" id="CHEBI:49883"/>
        <note>4Fe-4S-S-AdoMet</note>
    </ligand>
</feature>
<feature type="domain" description="Radical SAM core" evidence="9">
    <location>
        <begin position="36"/>
        <end position="260"/>
    </location>
</feature>
<evidence type="ECO:0000256" key="7">
    <source>
        <dbReference type="ARBA" id="ARBA00023239"/>
    </source>
</evidence>
<dbReference type="InterPro" id="IPR024924">
    <property type="entry name" value="7-CO-7-deazaguanine_synth-like"/>
</dbReference>
<comment type="cofactor">
    <cofactor evidence="8">
        <name>[4Fe-4S] cluster</name>
        <dbReference type="ChEBI" id="CHEBI:49883"/>
    </cofactor>
    <text evidence="8">Binds 1 [4Fe-4S] cluster. The cluster is coordinated with 3 cysteines and an exchangeable S-adenosyl-L-methionine.</text>
</comment>
<dbReference type="RefSeq" id="WP_377091458.1">
    <property type="nucleotide sequence ID" value="NZ_JBHSJL010000014.1"/>
</dbReference>
<gene>
    <name evidence="8" type="primary">queE</name>
    <name evidence="10" type="ORF">ACFSW8_02795</name>
</gene>
<evidence type="ECO:0000259" key="9">
    <source>
        <dbReference type="PROSITE" id="PS51918"/>
    </source>
</evidence>
<feature type="binding site" evidence="8">
    <location>
        <position position="58"/>
    </location>
    <ligand>
        <name>Mg(2+)</name>
        <dbReference type="ChEBI" id="CHEBI:18420"/>
    </ligand>
</feature>
<dbReference type="SFLD" id="SFLDS00029">
    <property type="entry name" value="Radical_SAM"/>
    <property type="match status" value="1"/>
</dbReference>
<accession>A0ABW4Z7L0</accession>
<evidence type="ECO:0000256" key="1">
    <source>
        <dbReference type="ARBA" id="ARBA00022485"/>
    </source>
</evidence>
<protein>
    <recommendedName>
        <fullName evidence="8">7-carboxy-7-deazaguanine synthase</fullName>
        <shortName evidence="8">CDG synthase</shortName>
        <ecNumber evidence="8">4.3.99.3</ecNumber>
    </recommendedName>
    <alternativeName>
        <fullName evidence="8">Queuosine biosynthesis protein QueE</fullName>
    </alternativeName>
</protein>
<sequence length="264" mass="30517">MSNDLPLSPDMSPILKLAVLNGKPEIFHTLQGEGVSMGVASVFVRSSLCNLHCSWCDTDYTWNWEGTPWIHENDADPSYKKFSKAEYLQECSIELVAEEIQKFPCLNVILTGGEPLLQQEAWLALIHHLRRINPDYRFEVETNGTQIPTESFASAIDQFNVSAKLENSGNSAKLRDKPEAMRWFAHSEKAWFKFVIQSPEDLQEMQALEKKYNLPRHRILLMPEGRTEEALQKKRLWLADLCRDHNYRFSDRLHIQLWGSKRGV</sequence>
<feature type="binding site" evidence="8">
    <location>
        <position position="56"/>
    </location>
    <ligand>
        <name>[4Fe-4S] cluster</name>
        <dbReference type="ChEBI" id="CHEBI:49883"/>
        <note>4Fe-4S-S-AdoMet</note>
    </ligand>
</feature>
<comment type="caution">
    <text evidence="10">The sequence shown here is derived from an EMBL/GenBank/DDBJ whole genome shotgun (WGS) entry which is preliminary data.</text>
</comment>
<keyword evidence="4 8" id="KW-0460">Magnesium</keyword>
<dbReference type="SUPFAM" id="SSF102114">
    <property type="entry name" value="Radical SAM enzymes"/>
    <property type="match status" value="1"/>
</dbReference>
<dbReference type="Proteomes" id="UP001597389">
    <property type="component" value="Unassembled WGS sequence"/>
</dbReference>
<comment type="cofactor">
    <cofactor evidence="8">
        <name>S-adenosyl-L-methionine</name>
        <dbReference type="ChEBI" id="CHEBI:59789"/>
    </cofactor>
    <text evidence="8">Binds 1 S-adenosyl-L-methionine per subunit.</text>
</comment>
<keyword evidence="7 8" id="KW-0456">Lyase</keyword>
<evidence type="ECO:0000256" key="4">
    <source>
        <dbReference type="ARBA" id="ARBA00022842"/>
    </source>
</evidence>
<dbReference type="PANTHER" id="PTHR42836:SF1">
    <property type="entry name" value="7-CARBOXY-7-DEAZAGUANINE SYNTHASE"/>
    <property type="match status" value="1"/>
</dbReference>
<feature type="binding site" evidence="8">
    <location>
        <begin position="162"/>
        <end position="164"/>
    </location>
    <ligand>
        <name>S-adenosyl-L-methionine</name>
        <dbReference type="ChEBI" id="CHEBI:59789"/>
    </ligand>
</feature>
<evidence type="ECO:0000256" key="8">
    <source>
        <dbReference type="HAMAP-Rule" id="MF_00917"/>
    </source>
</evidence>
<dbReference type="InterPro" id="IPR013785">
    <property type="entry name" value="Aldolase_TIM"/>
</dbReference>
<keyword evidence="5 8" id="KW-0408">Iron</keyword>
<keyword evidence="1 8" id="KW-0004">4Fe-4S</keyword>
<keyword evidence="3 8" id="KW-0479">Metal-binding</keyword>
<evidence type="ECO:0000256" key="6">
    <source>
        <dbReference type="ARBA" id="ARBA00023014"/>
    </source>
</evidence>
<evidence type="ECO:0000256" key="2">
    <source>
        <dbReference type="ARBA" id="ARBA00022691"/>
    </source>
</evidence>
<dbReference type="EC" id="4.3.99.3" evidence="8"/>
<dbReference type="EMBL" id="JBHUJB010000013">
    <property type="protein sequence ID" value="MFD2157821.1"/>
    <property type="molecule type" value="Genomic_DNA"/>
</dbReference>